<dbReference type="InterPro" id="IPR002104">
    <property type="entry name" value="Integrase_catalytic"/>
</dbReference>
<sequence>MKPPIFISSFADDLIAYIDFKARTGKTGHSRIYYLRHFDTWATRHSITKLDRGAVEGWVADELTHCSTHRSWMSYIRDFGRWMRIHRDPSAHVLGDEWKAGIVHSTPYLMSSTDIEAFFTATRTVPAHSPWAWQATAFFLLMHSAGLRTREVRALTPANVDFNDRHIMIATSKSGRERKLPLTDAVMGILDSCHRRSRSQFPNRQRFFVSSTGAGLSPSSIGVMFNRIWDHAGLARPAGGPRPRSYDFRHHFAYANIERWMREGTDVNTMLPYLSAYMGHAGIDSTLYYVHTSPDFMDSYAELAGKTANTVIPEPDAR</sequence>
<dbReference type="EMBL" id="NRGO01000035">
    <property type="protein sequence ID" value="PCC48535.1"/>
    <property type="molecule type" value="Genomic_DNA"/>
</dbReference>
<evidence type="ECO:0000313" key="7">
    <source>
        <dbReference type="EMBL" id="AOP54446.1"/>
    </source>
</evidence>
<dbReference type="KEGG" id="blin:BLSMQ_2740"/>
<dbReference type="GO" id="GO:0006310">
    <property type="term" value="P:DNA recombination"/>
    <property type="evidence" value="ECO:0007669"/>
    <property type="project" value="UniProtKB-KW"/>
</dbReference>
<evidence type="ECO:0000313" key="15">
    <source>
        <dbReference type="Proteomes" id="UP000234289"/>
    </source>
</evidence>
<organism evidence="6 12">
    <name type="scientific">Brevibacterium aurantiacum</name>
    <dbReference type="NCBI Taxonomy" id="273384"/>
    <lineage>
        <taxon>Bacteria</taxon>
        <taxon>Bacillati</taxon>
        <taxon>Actinomycetota</taxon>
        <taxon>Actinomycetes</taxon>
        <taxon>Micrococcales</taxon>
        <taxon>Brevibacteriaceae</taxon>
        <taxon>Brevibacterium</taxon>
    </lineage>
</organism>
<dbReference type="Proteomes" id="UP000217720">
    <property type="component" value="Unassembled WGS sequence"/>
</dbReference>
<comment type="similarity">
    <text evidence="1">Belongs to the 'phage' integrase family.</text>
</comment>
<evidence type="ECO:0000256" key="2">
    <source>
        <dbReference type="ARBA" id="ARBA00023125"/>
    </source>
</evidence>
<evidence type="ECO:0000313" key="11">
    <source>
        <dbReference type="EMBL" id="SMY02793.1"/>
    </source>
</evidence>
<reference evidence="15" key="4">
    <citation type="submission" date="2017-03" db="EMBL/GenBank/DDBJ databases">
        <authorList>
            <person name="Monnet C."/>
        </authorList>
    </citation>
    <scope>NUCLEOTIDE SEQUENCE [LARGE SCALE GENOMIC DNA]</scope>
    <source>
        <strain evidence="15">CNRZ 920</strain>
    </source>
</reference>
<dbReference type="SUPFAM" id="SSF56349">
    <property type="entry name" value="DNA breaking-rejoining enzymes"/>
    <property type="match status" value="1"/>
</dbReference>
<evidence type="ECO:0000313" key="8">
    <source>
        <dbReference type="EMBL" id="PCC16890.1"/>
    </source>
</evidence>
<dbReference type="KEGG" id="blin:BLSMQ_1164"/>
<reference evidence="6" key="1">
    <citation type="submission" date="2016-09" db="EMBL/GenBank/DDBJ databases">
        <title>Complete Genome Sequence of Brevibacterium aurantiacum SMQ-1335.</title>
        <authorList>
            <person name="de Melo A.G."/>
            <person name="Labrie S.J."/>
            <person name="Dumaresq J."/>
            <person name="Roberts R.J."/>
            <person name="Tremblay D.M."/>
            <person name="Moineau S."/>
        </authorList>
    </citation>
    <scope>NUCLEOTIDE SEQUENCE</scope>
    <source>
        <strain evidence="6">SMQ-1335</strain>
    </source>
</reference>
<gene>
    <name evidence="11" type="ORF">BAUR920_03567</name>
    <name evidence="10" type="ORF">BAURA86_03084</name>
    <name evidence="5" type="ORF">BLSMQ_1142</name>
    <name evidence="6" type="ORF">BLSMQ_1164</name>
    <name evidence="7" type="ORF">BLSMQ_2740</name>
    <name evidence="9" type="ORF">CIK62_18020</name>
    <name evidence="8" type="ORF">CIK79_00395</name>
</gene>
<reference evidence="12" key="2">
    <citation type="submission" date="2016-09" db="EMBL/GenBank/DDBJ databases">
        <title>Complete Genome Sequence of Brevibacterium linens SMQ-1335.</title>
        <authorList>
            <person name="de Melo A.G."/>
            <person name="Labrie S.J."/>
            <person name="Dumaresq J."/>
            <person name="Roberts R.J."/>
            <person name="Tremblay D.M."/>
            <person name="Moineau S."/>
        </authorList>
    </citation>
    <scope>NUCLEOTIDE SEQUENCE [LARGE SCALE GENOMIC DNA]</scope>
    <source>
        <strain evidence="12">SMQ-1335</strain>
    </source>
</reference>
<accession>A0A2H1KSL0</accession>
<accession>A0A1D7W1F7</accession>
<dbReference type="PROSITE" id="PS51898">
    <property type="entry name" value="TYR_RECOMBINASE"/>
    <property type="match status" value="1"/>
</dbReference>
<dbReference type="Proteomes" id="UP000234300">
    <property type="component" value="Unassembled WGS sequence"/>
</dbReference>
<dbReference type="InterPro" id="IPR013762">
    <property type="entry name" value="Integrase-like_cat_sf"/>
</dbReference>
<dbReference type="EMBL" id="FXZG01000040">
    <property type="protein sequence ID" value="SMY02793.1"/>
    <property type="molecule type" value="Genomic_DNA"/>
</dbReference>
<evidence type="ECO:0000313" key="13">
    <source>
        <dbReference type="Proteomes" id="UP000217720"/>
    </source>
</evidence>
<evidence type="ECO:0000313" key="9">
    <source>
        <dbReference type="EMBL" id="PCC48535.1"/>
    </source>
</evidence>
<dbReference type="InterPro" id="IPR050090">
    <property type="entry name" value="Tyrosine_recombinase_XerCD"/>
</dbReference>
<evidence type="ECO:0000313" key="14">
    <source>
        <dbReference type="Proteomes" id="UP000218377"/>
    </source>
</evidence>
<dbReference type="EMBL" id="CP017150">
    <property type="protein sequence ID" value="AOP54446.1"/>
    <property type="molecule type" value="Genomic_DNA"/>
</dbReference>
<reference evidence="10 16" key="5">
    <citation type="submission" date="2017-03" db="EMBL/GenBank/DDBJ databases">
        <authorList>
            <person name="Afonso C.L."/>
            <person name="Miller P.J."/>
            <person name="Scott M.A."/>
            <person name="Spackman E."/>
            <person name="Goraichik I."/>
            <person name="Dimitrov K.M."/>
            <person name="Suarez D.L."/>
            <person name="Swayne D.E."/>
        </authorList>
    </citation>
    <scope>NUCLEOTIDE SEQUENCE [LARGE SCALE GENOMIC DNA]</scope>
    <source>
        <strain evidence="10">8</strain>
        <strain evidence="16">8(6)</strain>
        <strain evidence="11">CNRZ 920</strain>
    </source>
</reference>
<accession>A0A2A3WZI4</accession>
<dbReference type="AlphaFoldDB" id="A0A1D7W1F7"/>
<name>A0A1D7W1F7_BREAU</name>
<proteinExistence type="inferred from homology"/>
<protein>
    <submittedName>
        <fullName evidence="8">Integrase</fullName>
    </submittedName>
    <submittedName>
        <fullName evidence="6">Mobile element protein</fullName>
    </submittedName>
    <submittedName>
        <fullName evidence="10">Site-specific recombinase XerD</fullName>
    </submittedName>
</protein>
<evidence type="ECO:0000313" key="6">
    <source>
        <dbReference type="EMBL" id="AOP52876.1"/>
    </source>
</evidence>
<keyword evidence="2" id="KW-0238">DNA-binding</keyword>
<evidence type="ECO:0000259" key="4">
    <source>
        <dbReference type="PROSITE" id="PS51898"/>
    </source>
</evidence>
<dbReference type="GO" id="GO:0015074">
    <property type="term" value="P:DNA integration"/>
    <property type="evidence" value="ECO:0007669"/>
    <property type="project" value="InterPro"/>
</dbReference>
<dbReference type="EMBL" id="NRGX01000001">
    <property type="protein sequence ID" value="PCC16890.1"/>
    <property type="molecule type" value="Genomic_DNA"/>
</dbReference>
<keyword evidence="3" id="KW-0233">DNA recombination</keyword>
<dbReference type="Proteomes" id="UP000094793">
    <property type="component" value="Chromosome"/>
</dbReference>
<dbReference type="PANTHER" id="PTHR30349:SF41">
    <property type="entry name" value="INTEGRASE_RECOMBINASE PROTEIN MJ0367-RELATED"/>
    <property type="match status" value="1"/>
</dbReference>
<dbReference type="EMBL" id="CP017150">
    <property type="protein sequence ID" value="AOP52876.1"/>
    <property type="molecule type" value="Genomic_DNA"/>
</dbReference>
<feature type="domain" description="Tyr recombinase" evidence="4">
    <location>
        <begin position="105"/>
        <end position="302"/>
    </location>
</feature>
<dbReference type="KEGG" id="blin:BLSMQ_1142"/>
<dbReference type="Gene3D" id="1.10.443.10">
    <property type="entry name" value="Intergrase catalytic core"/>
    <property type="match status" value="1"/>
</dbReference>
<dbReference type="EMBL" id="CP017150">
    <property type="protein sequence ID" value="AOP52854.1"/>
    <property type="molecule type" value="Genomic_DNA"/>
</dbReference>
<evidence type="ECO:0000313" key="16">
    <source>
        <dbReference type="Proteomes" id="UP000234300"/>
    </source>
</evidence>
<dbReference type="OrthoDB" id="148546at2"/>
<dbReference type="PATRIC" id="fig|1703.10.peg.1173"/>
<evidence type="ECO:0000256" key="1">
    <source>
        <dbReference type="ARBA" id="ARBA00008857"/>
    </source>
</evidence>
<dbReference type="Proteomes" id="UP000234289">
    <property type="component" value="Unassembled WGS sequence"/>
</dbReference>
<evidence type="ECO:0000313" key="10">
    <source>
        <dbReference type="EMBL" id="SMY01595.1"/>
    </source>
</evidence>
<reference evidence="13 14" key="3">
    <citation type="journal article" date="2017" name="Elife">
        <title>Extensive horizontal gene transfer in cheese-associated bacteria.</title>
        <authorList>
            <person name="Bonham K.S."/>
            <person name="Wolfe B.E."/>
            <person name="Dutton R.J."/>
        </authorList>
    </citation>
    <scope>NUCLEOTIDE SEQUENCE [LARGE SCALE GENOMIC DNA]</scope>
    <source>
        <strain evidence="9 13">900_6</strain>
        <strain evidence="8 14">JB5</strain>
    </source>
</reference>
<dbReference type="GO" id="GO:0003677">
    <property type="term" value="F:DNA binding"/>
    <property type="evidence" value="ECO:0007669"/>
    <property type="project" value="UniProtKB-KW"/>
</dbReference>
<dbReference type="Proteomes" id="UP000218377">
    <property type="component" value="Unassembled WGS sequence"/>
</dbReference>
<dbReference type="PANTHER" id="PTHR30349">
    <property type="entry name" value="PHAGE INTEGRASE-RELATED"/>
    <property type="match status" value="1"/>
</dbReference>
<dbReference type="RefSeq" id="WP_069599743.1">
    <property type="nucleotide sequence ID" value="NZ_CP017150.1"/>
</dbReference>
<evidence type="ECO:0000256" key="3">
    <source>
        <dbReference type="ARBA" id="ARBA00023172"/>
    </source>
</evidence>
<dbReference type="EMBL" id="FXZI01000012">
    <property type="protein sequence ID" value="SMY01595.1"/>
    <property type="molecule type" value="Genomic_DNA"/>
</dbReference>
<evidence type="ECO:0000313" key="12">
    <source>
        <dbReference type="Proteomes" id="UP000094793"/>
    </source>
</evidence>
<dbReference type="Pfam" id="PF00589">
    <property type="entry name" value="Phage_integrase"/>
    <property type="match status" value="1"/>
</dbReference>
<evidence type="ECO:0000313" key="5">
    <source>
        <dbReference type="EMBL" id="AOP52854.1"/>
    </source>
</evidence>
<dbReference type="InterPro" id="IPR011010">
    <property type="entry name" value="DNA_brk_join_enz"/>
</dbReference>